<feature type="domain" description="Outer membrane lipoprotein BamD-like" evidence="4">
    <location>
        <begin position="33"/>
        <end position="174"/>
    </location>
</feature>
<dbReference type="RefSeq" id="WP_105000506.1">
    <property type="nucleotide sequence ID" value="NZ_MQVX01000001.1"/>
</dbReference>
<dbReference type="Gene3D" id="1.25.40.10">
    <property type="entry name" value="Tetratricopeptide repeat domain"/>
    <property type="match status" value="1"/>
</dbReference>
<keyword evidence="1" id="KW-0732">Signal</keyword>
<protein>
    <submittedName>
        <fullName evidence="5">Outer membrane protein assembly factor BamD</fullName>
    </submittedName>
</protein>
<dbReference type="Proteomes" id="UP000239366">
    <property type="component" value="Unassembled WGS sequence"/>
</dbReference>
<sequence>MLQKQGYILLVGCLAILLGSCNEYQNALKSTDIKEKYELAERYYNEGDFKRAQRLFEQIAPKYQGKPQGERVMFFLSSTQFKNRSYYLSGYSFERFLKSYPNSDKKQEAAFYTAKSYYMLSPKYSLDQTDTDKALSKLQDFINGFPESEYFNEANEMALELTRKKEQKAFEIAKQFDRLGEFNLPLLISSITAMDNFLIEHPGSEFREDAYYYKLKSATILALNSTIQKKEERINEAKEAHRLLFKYFPETKYSKEAQTHLESLEKEQELVTNLSK</sequence>
<dbReference type="PROSITE" id="PS51257">
    <property type="entry name" value="PROKAR_LIPOPROTEIN"/>
    <property type="match status" value="1"/>
</dbReference>
<keyword evidence="2" id="KW-0472">Membrane</keyword>
<dbReference type="InterPro" id="IPR017689">
    <property type="entry name" value="BamD"/>
</dbReference>
<dbReference type="AlphaFoldDB" id="A0A2S7T5U6"/>
<dbReference type="EMBL" id="MQVX01000001">
    <property type="protein sequence ID" value="PQJ14865.1"/>
    <property type="molecule type" value="Genomic_DNA"/>
</dbReference>
<name>A0A2S7T5U6_9FLAO</name>
<organism evidence="5 6">
    <name type="scientific">Aureicoccus marinus</name>
    <dbReference type="NCBI Taxonomy" id="754435"/>
    <lineage>
        <taxon>Bacteria</taxon>
        <taxon>Pseudomonadati</taxon>
        <taxon>Bacteroidota</taxon>
        <taxon>Flavobacteriia</taxon>
        <taxon>Flavobacteriales</taxon>
        <taxon>Flavobacteriaceae</taxon>
        <taxon>Aureicoccus</taxon>
    </lineage>
</organism>
<evidence type="ECO:0000256" key="2">
    <source>
        <dbReference type="ARBA" id="ARBA00023136"/>
    </source>
</evidence>
<evidence type="ECO:0000259" key="4">
    <source>
        <dbReference type="Pfam" id="PF13525"/>
    </source>
</evidence>
<comment type="caution">
    <text evidence="5">The sequence shown here is derived from an EMBL/GenBank/DDBJ whole genome shotgun (WGS) entry which is preliminary data.</text>
</comment>
<dbReference type="SUPFAM" id="SSF48452">
    <property type="entry name" value="TPR-like"/>
    <property type="match status" value="1"/>
</dbReference>
<dbReference type="OrthoDB" id="9770761at2"/>
<gene>
    <name evidence="5" type="ORF">BST99_03145</name>
</gene>
<evidence type="ECO:0000313" key="5">
    <source>
        <dbReference type="EMBL" id="PQJ14865.1"/>
    </source>
</evidence>
<dbReference type="InterPro" id="IPR039565">
    <property type="entry name" value="BamD-like"/>
</dbReference>
<keyword evidence="3" id="KW-0998">Cell outer membrane</keyword>
<reference evidence="6" key="1">
    <citation type="submission" date="2016-11" db="EMBL/GenBank/DDBJ databases">
        <title>Trade-off between light-utilization and light-protection in marine flavobacteria.</title>
        <authorList>
            <person name="Kumagai Y."/>
            <person name="Yoshizawa S."/>
            <person name="Kogure K."/>
        </authorList>
    </citation>
    <scope>NUCLEOTIDE SEQUENCE [LARGE SCALE GENOMIC DNA]</scope>
    <source>
        <strain evidence="6">SG-18</strain>
    </source>
</reference>
<feature type="domain" description="Outer membrane lipoprotein BamD-like" evidence="4">
    <location>
        <begin position="190"/>
        <end position="266"/>
    </location>
</feature>
<dbReference type="InterPro" id="IPR011990">
    <property type="entry name" value="TPR-like_helical_dom_sf"/>
</dbReference>
<proteinExistence type="predicted"/>
<dbReference type="Pfam" id="PF13525">
    <property type="entry name" value="YfiO"/>
    <property type="match status" value="2"/>
</dbReference>
<keyword evidence="6" id="KW-1185">Reference proteome</keyword>
<evidence type="ECO:0000313" key="6">
    <source>
        <dbReference type="Proteomes" id="UP000239366"/>
    </source>
</evidence>
<evidence type="ECO:0000256" key="1">
    <source>
        <dbReference type="ARBA" id="ARBA00022729"/>
    </source>
</evidence>
<evidence type="ECO:0000256" key="3">
    <source>
        <dbReference type="ARBA" id="ARBA00023237"/>
    </source>
</evidence>
<accession>A0A2S7T5U6</accession>
<dbReference type="NCBIfam" id="TIGR03302">
    <property type="entry name" value="OM_YfiO"/>
    <property type="match status" value="1"/>
</dbReference>